<dbReference type="InterPro" id="IPR040256">
    <property type="entry name" value="At4g02000-like"/>
</dbReference>
<name>A0A803NMD7_CANSA</name>
<dbReference type="PANTHER" id="PTHR31286">
    <property type="entry name" value="GLYCINE-RICH CELL WALL STRUCTURAL PROTEIN 1.8-LIKE"/>
    <property type="match status" value="1"/>
</dbReference>
<dbReference type="Proteomes" id="UP000596661">
    <property type="component" value="Chromosome 1"/>
</dbReference>
<organism evidence="1 2">
    <name type="scientific">Cannabis sativa</name>
    <name type="common">Hemp</name>
    <name type="synonym">Marijuana</name>
    <dbReference type="NCBI Taxonomy" id="3483"/>
    <lineage>
        <taxon>Eukaryota</taxon>
        <taxon>Viridiplantae</taxon>
        <taxon>Streptophyta</taxon>
        <taxon>Embryophyta</taxon>
        <taxon>Tracheophyta</taxon>
        <taxon>Spermatophyta</taxon>
        <taxon>Magnoliopsida</taxon>
        <taxon>eudicotyledons</taxon>
        <taxon>Gunneridae</taxon>
        <taxon>Pentapetalae</taxon>
        <taxon>rosids</taxon>
        <taxon>fabids</taxon>
        <taxon>Rosales</taxon>
        <taxon>Cannabaceae</taxon>
        <taxon>Cannabis</taxon>
    </lineage>
</organism>
<proteinExistence type="predicted"/>
<dbReference type="PANTHER" id="PTHR31286:SF165">
    <property type="entry name" value="DUF4283 DOMAIN-CONTAINING PROTEIN"/>
    <property type="match status" value="1"/>
</dbReference>
<reference evidence="1" key="2">
    <citation type="submission" date="2021-03" db="UniProtKB">
        <authorList>
            <consortium name="EnsemblPlants"/>
        </authorList>
    </citation>
    <scope>IDENTIFICATION</scope>
</reference>
<dbReference type="EnsemblPlants" id="evm.model.01.2723">
    <property type="protein sequence ID" value="cds.evm.model.01.2723"/>
    <property type="gene ID" value="evm.TU.01.2723"/>
</dbReference>
<evidence type="ECO:0008006" key="3">
    <source>
        <dbReference type="Google" id="ProtNLM"/>
    </source>
</evidence>
<keyword evidence="2" id="KW-1185">Reference proteome</keyword>
<protein>
    <recommendedName>
        <fullName evidence="3">Reverse transcriptase domain-containing protein</fullName>
    </recommendedName>
</protein>
<evidence type="ECO:0000313" key="2">
    <source>
        <dbReference type="Proteomes" id="UP000596661"/>
    </source>
</evidence>
<reference evidence="1" key="1">
    <citation type="submission" date="2018-11" db="EMBL/GenBank/DDBJ databases">
        <authorList>
            <person name="Grassa J C."/>
        </authorList>
    </citation>
    <scope>NUCLEOTIDE SEQUENCE [LARGE SCALE GENOMIC DNA]</scope>
</reference>
<sequence>MKSWDPNTNFRKEDIRTVPIWVHLEELELKYWGQRSLFKIIGQIGKPVMIDAVTKERERLNYPRILIEVSMNQELPATVEFGDENGCNVLVGVHYEWKPVTCGHCSGLGHTTEVCRKKNETRKEWIVKEDKRPARTEEKVDKEGFQQVIKKGKPRRTVEVQPTVTANTFQVLEEDEQGRKLLWKELQECFTTENWLLCGDFKDILTKDERIETYTTAEVLFLNEGTFDHSPGLLSLHLDMNTGEKTFKYFRMWKSHKDYERRVKEVWNLHYHGTKMYQLVCRLKELKKIFKDFNQEGYSDVHSAVLEARKSLEICQNSLRNDPLTADLQSKELDVRKEFMQRQEDYQSMLQQKSKITWIKHGNDNSSIFHASIKGRRRKNRILSIEQQDGTRIEETGKITDAFLAYYMDLLGSTLENRRKVQSKIMMLGPTVTQQQAEFLNGKFTYEEVKQEVFDIPGDLLRHYGRKANKPSCMIKLDLQKAYDTLEWGFLEEILVAFKFPPQFIHIVMNCVRTPKFSLMFNGALHGFFASKRAGYSLFAPVHEKKRWCDQNTCSLSAAGLNNAMNLLPIGWGGS</sequence>
<dbReference type="AlphaFoldDB" id="A0A803NMD7"/>
<dbReference type="Gramene" id="evm.model.01.2723">
    <property type="protein sequence ID" value="cds.evm.model.01.2723"/>
    <property type="gene ID" value="evm.TU.01.2723"/>
</dbReference>
<dbReference type="EMBL" id="UZAU01000079">
    <property type="status" value="NOT_ANNOTATED_CDS"/>
    <property type="molecule type" value="Genomic_DNA"/>
</dbReference>
<accession>A0A803NMD7</accession>
<evidence type="ECO:0000313" key="1">
    <source>
        <dbReference type="EnsemblPlants" id="cds.evm.model.01.2723"/>
    </source>
</evidence>